<dbReference type="InterPro" id="IPR032675">
    <property type="entry name" value="LRR_dom_sf"/>
</dbReference>
<dbReference type="EMBL" id="MU151201">
    <property type="protein sequence ID" value="KAF9447401.1"/>
    <property type="molecule type" value="Genomic_DNA"/>
</dbReference>
<proteinExistence type="predicted"/>
<keyword evidence="2" id="KW-1185">Reference proteome</keyword>
<reference evidence="1" key="1">
    <citation type="submission" date="2020-11" db="EMBL/GenBank/DDBJ databases">
        <authorList>
            <consortium name="DOE Joint Genome Institute"/>
            <person name="Ahrendt S."/>
            <person name="Riley R."/>
            <person name="Andreopoulos W."/>
            <person name="Labutti K."/>
            <person name="Pangilinan J."/>
            <person name="Ruiz-Duenas F.J."/>
            <person name="Barrasa J.M."/>
            <person name="Sanchez-Garcia M."/>
            <person name="Camarero S."/>
            <person name="Miyauchi S."/>
            <person name="Serrano A."/>
            <person name="Linde D."/>
            <person name="Babiker R."/>
            <person name="Drula E."/>
            <person name="Ayuso-Fernandez I."/>
            <person name="Pacheco R."/>
            <person name="Padilla G."/>
            <person name="Ferreira P."/>
            <person name="Barriuso J."/>
            <person name="Kellner H."/>
            <person name="Castanera R."/>
            <person name="Alfaro M."/>
            <person name="Ramirez L."/>
            <person name="Pisabarro A.G."/>
            <person name="Kuo A."/>
            <person name="Tritt A."/>
            <person name="Lipzen A."/>
            <person name="He G."/>
            <person name="Yan M."/>
            <person name="Ng V."/>
            <person name="Cullen D."/>
            <person name="Martin F."/>
            <person name="Rosso M.-N."/>
            <person name="Henrissat B."/>
            <person name="Hibbett D."/>
            <person name="Martinez A.T."/>
            <person name="Grigoriev I.V."/>
        </authorList>
    </citation>
    <scope>NUCLEOTIDE SEQUENCE</scope>
    <source>
        <strain evidence="1">MF-IS2</strain>
    </source>
</reference>
<accession>A0A9P5XCM8</accession>
<protein>
    <submittedName>
        <fullName evidence="1">Uncharacterized protein</fullName>
    </submittedName>
</protein>
<dbReference type="Gene3D" id="3.80.10.10">
    <property type="entry name" value="Ribonuclease Inhibitor"/>
    <property type="match status" value="1"/>
</dbReference>
<name>A0A9P5XCM8_9AGAR</name>
<dbReference type="Proteomes" id="UP000807342">
    <property type="component" value="Unassembled WGS sequence"/>
</dbReference>
<dbReference type="OrthoDB" id="3040980at2759"/>
<comment type="caution">
    <text evidence="1">The sequence shown here is derived from an EMBL/GenBank/DDBJ whole genome shotgun (WGS) entry which is preliminary data.</text>
</comment>
<sequence length="473" mass="53245">MAPVFRQNLPNMKENIRSLTLIQTMFGFLVPEERTEAIENDRGDASPKGFWGRQLQKVFGLSYQTRKQLKELEVVRYLDRFIGNLRCVTELTINSHFNHALVPRSGCSLIFLDTSWRAFGPNLRRLALKGDVSLLEAVLQEAVYLVQLECLSVQIGRNRHGGDMGAALSALAKFTRRHSSTLNTLTIVSDDVVDFDVLNQGIGRLPRLQTLKVRQPPSGTSQHDRAARQFLLRHIDTITDLDWAFADVLLKEGFHHWVDGADPLIPFNLKIPNIRSLAVGYVCPQSIRLTSVISFISCHQRSLTKLSLAFWMLSLDQFTLLVHGTASPILKELEISIATLTSRMFATLSICFPRLEILGLTYDKAGRQLGVTSTQGHSTPILATERLEGVRVAHGLSEFAEDMGKLWFGDWPVEALNIRKCFCSEWQGYRVGSVGGVLLASLPRVGFVNRMYREEFLSVMPGKEFEIVISRLF</sequence>
<gene>
    <name evidence="1" type="ORF">P691DRAFT_776155</name>
</gene>
<dbReference type="SUPFAM" id="SSF52047">
    <property type="entry name" value="RNI-like"/>
    <property type="match status" value="1"/>
</dbReference>
<dbReference type="AlphaFoldDB" id="A0A9P5XCM8"/>
<evidence type="ECO:0000313" key="1">
    <source>
        <dbReference type="EMBL" id="KAF9447401.1"/>
    </source>
</evidence>
<evidence type="ECO:0000313" key="2">
    <source>
        <dbReference type="Proteomes" id="UP000807342"/>
    </source>
</evidence>
<organism evidence="1 2">
    <name type="scientific">Macrolepiota fuliginosa MF-IS2</name>
    <dbReference type="NCBI Taxonomy" id="1400762"/>
    <lineage>
        <taxon>Eukaryota</taxon>
        <taxon>Fungi</taxon>
        <taxon>Dikarya</taxon>
        <taxon>Basidiomycota</taxon>
        <taxon>Agaricomycotina</taxon>
        <taxon>Agaricomycetes</taxon>
        <taxon>Agaricomycetidae</taxon>
        <taxon>Agaricales</taxon>
        <taxon>Agaricineae</taxon>
        <taxon>Agaricaceae</taxon>
        <taxon>Macrolepiota</taxon>
    </lineage>
</organism>